<dbReference type="Gene3D" id="3.40.50.300">
    <property type="entry name" value="P-loop containing nucleotide triphosphate hydrolases"/>
    <property type="match status" value="1"/>
</dbReference>
<dbReference type="AlphaFoldDB" id="A0A7W3ISK0"/>
<evidence type="ECO:0000313" key="3">
    <source>
        <dbReference type="Proteomes" id="UP000523079"/>
    </source>
</evidence>
<reference evidence="2 3" key="1">
    <citation type="submission" date="2020-07" db="EMBL/GenBank/DDBJ databases">
        <title>Sequencing the genomes of 1000 actinobacteria strains.</title>
        <authorList>
            <person name="Klenk H.-P."/>
        </authorList>
    </citation>
    <scope>NUCLEOTIDE SEQUENCE [LARGE SCALE GENOMIC DNA]</scope>
    <source>
        <strain evidence="2 3">DSM 100723</strain>
    </source>
</reference>
<accession>A0A7W3ISK0</accession>
<proteinExistence type="predicted"/>
<name>A0A7W3ISK0_9ACTN</name>
<evidence type="ECO:0000256" key="1">
    <source>
        <dbReference type="SAM" id="MobiDB-lite"/>
    </source>
</evidence>
<dbReference type="RefSeq" id="WP_182560032.1">
    <property type="nucleotide sequence ID" value="NZ_JACGWT010000003.1"/>
</dbReference>
<evidence type="ECO:0008006" key="4">
    <source>
        <dbReference type="Google" id="ProtNLM"/>
    </source>
</evidence>
<dbReference type="SUPFAM" id="SSF52540">
    <property type="entry name" value="P-loop containing nucleoside triphosphate hydrolases"/>
    <property type="match status" value="1"/>
</dbReference>
<gene>
    <name evidence="2" type="ORF">FHX74_002081</name>
</gene>
<comment type="caution">
    <text evidence="2">The sequence shown here is derived from an EMBL/GenBank/DDBJ whole genome shotgun (WGS) entry which is preliminary data.</text>
</comment>
<dbReference type="EMBL" id="JACGWT010000003">
    <property type="protein sequence ID" value="MBA8794462.1"/>
    <property type="molecule type" value="Genomic_DNA"/>
</dbReference>
<sequence length="232" mass="25536">MTAREPSPATVRPPSTAAGPPEPARPDLIMVGGIPGAGKSTAIEAALRADRGPVPVRALDSDQVRRRLAARLGPRVAYRRYRPWVHTLHLLRVVGWILLGPELPGTRLVVHDPCTRPFRLRALGRLAESRGWRTRLVLVDVDRTDALAGQRDRGRVVRPDSFARHWERWQRLRSELTVPFAPEPDWVEPWDAVALVHRDDAAATLTGLLGCPTGFPTTVRAAAVTEPLALAS</sequence>
<dbReference type="InterPro" id="IPR027417">
    <property type="entry name" value="P-loop_NTPase"/>
</dbReference>
<protein>
    <recommendedName>
        <fullName evidence="4">AAA domain-containing protein</fullName>
    </recommendedName>
</protein>
<dbReference type="Proteomes" id="UP000523079">
    <property type="component" value="Unassembled WGS sequence"/>
</dbReference>
<organism evidence="2 3">
    <name type="scientific">Microlunatus kandeliicorticis</name>
    <dbReference type="NCBI Taxonomy" id="1759536"/>
    <lineage>
        <taxon>Bacteria</taxon>
        <taxon>Bacillati</taxon>
        <taxon>Actinomycetota</taxon>
        <taxon>Actinomycetes</taxon>
        <taxon>Propionibacteriales</taxon>
        <taxon>Propionibacteriaceae</taxon>
        <taxon>Microlunatus</taxon>
    </lineage>
</organism>
<evidence type="ECO:0000313" key="2">
    <source>
        <dbReference type="EMBL" id="MBA8794462.1"/>
    </source>
</evidence>
<dbReference type="Pfam" id="PF13671">
    <property type="entry name" value="AAA_33"/>
    <property type="match status" value="1"/>
</dbReference>
<keyword evidence="3" id="KW-1185">Reference proteome</keyword>
<feature type="region of interest" description="Disordered" evidence="1">
    <location>
        <begin position="1"/>
        <end position="26"/>
    </location>
</feature>